<dbReference type="PANTHER" id="PTHR13018:SF5">
    <property type="entry name" value="RE44586P"/>
    <property type="match status" value="1"/>
</dbReference>
<feature type="compositionally biased region" description="Basic and acidic residues" evidence="1">
    <location>
        <begin position="257"/>
        <end position="284"/>
    </location>
</feature>
<feature type="region of interest" description="Disordered" evidence="1">
    <location>
        <begin position="246"/>
        <end position="299"/>
    </location>
</feature>
<feature type="compositionally biased region" description="Polar residues" evidence="1">
    <location>
        <begin position="1113"/>
        <end position="1128"/>
    </location>
</feature>
<feature type="compositionally biased region" description="Low complexity" evidence="1">
    <location>
        <begin position="1075"/>
        <end position="1092"/>
    </location>
</feature>
<reference evidence="4" key="1">
    <citation type="submission" date="2017-01" db="EMBL/GenBank/DDBJ databases">
        <authorList>
            <person name="Wang Y."/>
            <person name="White M."/>
            <person name="Kvist S."/>
            <person name="Moncalvo J.-M."/>
        </authorList>
    </citation>
    <scope>NUCLEOTIDE SEQUENCE [LARGE SCALE GENOMIC DNA]</scope>
    <source>
        <strain evidence="4">ID-206-W2</strain>
    </source>
</reference>
<feature type="region of interest" description="Disordered" evidence="1">
    <location>
        <begin position="1075"/>
        <end position="1133"/>
    </location>
</feature>
<dbReference type="Proteomes" id="UP000187429">
    <property type="component" value="Unassembled WGS sequence"/>
</dbReference>
<evidence type="ECO:0000313" key="3">
    <source>
        <dbReference type="EMBL" id="OMJ22153.1"/>
    </source>
</evidence>
<protein>
    <recommendedName>
        <fullName evidence="2">CSC1/OSCA1-like cytosolic domain-containing protein</fullName>
    </recommendedName>
</protein>
<dbReference type="GO" id="GO:0005886">
    <property type="term" value="C:plasma membrane"/>
    <property type="evidence" value="ECO:0007669"/>
    <property type="project" value="TreeGrafter"/>
</dbReference>
<gene>
    <name evidence="3" type="ORF">AYI69_g5504</name>
</gene>
<evidence type="ECO:0000313" key="4">
    <source>
        <dbReference type="Proteomes" id="UP000187429"/>
    </source>
</evidence>
<sequence length="1443" mass="160857">MVSKIPNFLVEKPASLKWLWEDGVGAGKVENIRVCPDDTKFLQVIKQRAQVLAKLENEYQYILGNPCIHPDYNRKELFDAIMTEGPEARQEERGLLLKWAQPHHIAVKHRLSCGKESRKACEERAREREDGSESCSIILNRRKMLIRDKSGGKKFKFKRVDKIDHLRNEFIRLDLESEKFREKFDEPVPSSTAFVTFEDAATAHMVCQTSMYPNPSKMVVKMAPEPRGVNSNFEFIPTYLWRHPPPSDSYPLPPSSGKDDGNGNVGKDMKDRQNFEKKSEDTLQKHNSYGSLKGGEGGKSNNVLGMEKLNLPNINSYNISSVFSPYGFLFDADTNKVHGIGPKKRSKLRHYESESPINYSNRHFVDVDIKNAREKVGDGNNLNVYFFNQNANLGESVFKDPKYGYMENWILNKEKLNRNKTLVGANKKSDLKKTKAKRVKSRILSGQKTRENVLRKNSESVFSHKKNNSSFGHNRSKEAQINNSFGLRNEIGAKKYIKSSTPAIGYDSSVVNESSYSDSKFKAVKSLNSMLDSDTDAVAVAKASGVLLSRNKNEVGTGKLRKRGIRKNGGDEYGSVEHKNMEVLEYKNYMGAVNRKNPLFDGKLGDGIRSKPRILGVDGNEQLDDLHVEEIKLIENMILAEEGGGLYSRSNSTYSLRDGAKRNGIDTGKSKGSKLDNILDNYGYKNTKNENVGASKNSEKISSGSLKKLFGYKNSGNNVLSSTSVSNTSFYSSDNGNGFDCSKKGLAIRLNTENSCNSLSSGSNYTNSTASLNSSRLGNNNSTYDNKYVSSLYKSERYVPSNLNGYSEYFSWYSSGAERNISIPTVPNVARINKDKHTSLPNVLTRNGMKSFSSYAQMNGGEQYLWYEEKRAIQYMKRKNSSNVSLFGSMVSNSVSVAASIYGSEVNNSMLDDTQLTKIGKAKMSEISSTTEYSGTAMSERGDGGANGDRTHETKNPVVAIMSKIKRAVVEAHDSANEFLFSDFNPAAAILDGSIDILFSNTAEQRVDYDLHFDSIKRDDRCKFDVNYDDLSLSYFDIEERSTRQNVGRRIGNIVNKVLKRKRVSNENILSSMSKSDIGSSIDGSSNSSSSNATRNMEVSAKLGEPHSVEIGKSSSGGTFEIASQANEGNGRMYTRIAETEQEYMKSEKTEVSVEESDTLLGIGTEIGGRSTDIPGSKFKYEFGLTATEKREKVKNYVNHGDNGRIKSCDRKCAKKSNNDLRESYQSRNSAGKCKDDVEVALADTRVSRYDSGAKKSPLSKNSNYDYFSKNINSKRMTRYKPSLQSLLRLSGLHYQSGIDTDCEKGRCVDPNCAINNLETRNHAIEDHFASPTKLITDHENANNIDRGVLKLKGGNADGEFSKSIIARSAKSPSINSCIVKNSANYQRFSAEAQHELLPNKHCDYIEPPMLRVPGILDGSVMDYVHPGLYGKLPELWLPVKSD</sequence>
<proteinExistence type="predicted"/>
<dbReference type="OrthoDB" id="1689567at2759"/>
<feature type="domain" description="CSC1/OSCA1-like cytosolic" evidence="2">
    <location>
        <begin position="1"/>
        <end position="229"/>
    </location>
</feature>
<dbReference type="InterPro" id="IPR045122">
    <property type="entry name" value="Csc1-like"/>
</dbReference>
<dbReference type="GO" id="GO:0005227">
    <property type="term" value="F:calcium-activated cation channel activity"/>
    <property type="evidence" value="ECO:0007669"/>
    <property type="project" value="InterPro"/>
</dbReference>
<dbReference type="PANTHER" id="PTHR13018">
    <property type="entry name" value="PROBABLE MEMBRANE PROTEIN DUF221-RELATED"/>
    <property type="match status" value="1"/>
</dbReference>
<feature type="region of interest" description="Disordered" evidence="1">
    <location>
        <begin position="930"/>
        <end position="952"/>
    </location>
</feature>
<evidence type="ECO:0000256" key="1">
    <source>
        <dbReference type="SAM" id="MobiDB-lite"/>
    </source>
</evidence>
<comment type="caution">
    <text evidence="3">The sequence shown here is derived from an EMBL/GenBank/DDBJ whole genome shotgun (WGS) entry which is preliminary data.</text>
</comment>
<dbReference type="Pfam" id="PF14703">
    <property type="entry name" value="PHM7_cyt"/>
    <property type="match status" value="1"/>
</dbReference>
<name>A0A1R1Y5I2_9FUNG</name>
<keyword evidence="4" id="KW-1185">Reference proteome</keyword>
<dbReference type="InterPro" id="IPR027815">
    <property type="entry name" value="CSC1/OSCA1-like_cyt"/>
</dbReference>
<evidence type="ECO:0000259" key="2">
    <source>
        <dbReference type="Pfam" id="PF14703"/>
    </source>
</evidence>
<accession>A0A1R1Y5I2</accession>
<organism evidence="3 4">
    <name type="scientific">Smittium culicis</name>
    <dbReference type="NCBI Taxonomy" id="133412"/>
    <lineage>
        <taxon>Eukaryota</taxon>
        <taxon>Fungi</taxon>
        <taxon>Fungi incertae sedis</taxon>
        <taxon>Zoopagomycota</taxon>
        <taxon>Kickxellomycotina</taxon>
        <taxon>Harpellomycetes</taxon>
        <taxon>Harpellales</taxon>
        <taxon>Legeriomycetaceae</taxon>
        <taxon>Smittium</taxon>
    </lineage>
</organism>
<dbReference type="EMBL" id="LSSM01002323">
    <property type="protein sequence ID" value="OMJ22153.1"/>
    <property type="molecule type" value="Genomic_DNA"/>
</dbReference>